<organism evidence="1 2">
    <name type="scientific">Paraglomus brasilianum</name>
    <dbReference type="NCBI Taxonomy" id="144538"/>
    <lineage>
        <taxon>Eukaryota</taxon>
        <taxon>Fungi</taxon>
        <taxon>Fungi incertae sedis</taxon>
        <taxon>Mucoromycota</taxon>
        <taxon>Glomeromycotina</taxon>
        <taxon>Glomeromycetes</taxon>
        <taxon>Paraglomerales</taxon>
        <taxon>Paraglomeraceae</taxon>
        <taxon>Paraglomus</taxon>
    </lineage>
</organism>
<dbReference type="EMBL" id="CAJVPI010000445">
    <property type="protein sequence ID" value="CAG8536000.1"/>
    <property type="molecule type" value="Genomic_DNA"/>
</dbReference>
<keyword evidence="2" id="KW-1185">Reference proteome</keyword>
<evidence type="ECO:0000313" key="2">
    <source>
        <dbReference type="Proteomes" id="UP000789739"/>
    </source>
</evidence>
<reference evidence="1" key="1">
    <citation type="submission" date="2021-06" db="EMBL/GenBank/DDBJ databases">
        <authorList>
            <person name="Kallberg Y."/>
            <person name="Tangrot J."/>
            <person name="Rosling A."/>
        </authorList>
    </citation>
    <scope>NUCLEOTIDE SEQUENCE</scope>
    <source>
        <strain evidence="1">BR232B</strain>
    </source>
</reference>
<accession>A0A9N9AP91</accession>
<protein>
    <submittedName>
        <fullName evidence="1">4066_t:CDS:1</fullName>
    </submittedName>
</protein>
<comment type="caution">
    <text evidence="1">The sequence shown here is derived from an EMBL/GenBank/DDBJ whole genome shotgun (WGS) entry which is preliminary data.</text>
</comment>
<sequence length="51" mass="5302">MSTSGRISTCSGVYTAANRPTPSPSRIAYDSAKKKGVGLEILYPAEKGGRA</sequence>
<proteinExistence type="predicted"/>
<dbReference type="AlphaFoldDB" id="A0A9N9AP91"/>
<evidence type="ECO:0000313" key="1">
    <source>
        <dbReference type="EMBL" id="CAG8536000.1"/>
    </source>
</evidence>
<dbReference type="Proteomes" id="UP000789739">
    <property type="component" value="Unassembled WGS sequence"/>
</dbReference>
<gene>
    <name evidence="1" type="ORF">PBRASI_LOCUS4349</name>
</gene>
<name>A0A9N9AP91_9GLOM</name>